<protein>
    <submittedName>
        <fullName evidence="1">SFRICE_026996</fullName>
    </submittedName>
</protein>
<organism evidence="1">
    <name type="scientific">Spodoptera frugiperda</name>
    <name type="common">Fall armyworm</name>
    <dbReference type="NCBI Taxonomy" id="7108"/>
    <lineage>
        <taxon>Eukaryota</taxon>
        <taxon>Metazoa</taxon>
        <taxon>Ecdysozoa</taxon>
        <taxon>Arthropoda</taxon>
        <taxon>Hexapoda</taxon>
        <taxon>Insecta</taxon>
        <taxon>Pterygota</taxon>
        <taxon>Neoptera</taxon>
        <taxon>Endopterygota</taxon>
        <taxon>Lepidoptera</taxon>
        <taxon>Glossata</taxon>
        <taxon>Ditrysia</taxon>
        <taxon>Noctuoidea</taxon>
        <taxon>Noctuidae</taxon>
        <taxon>Amphipyrinae</taxon>
        <taxon>Spodoptera</taxon>
    </lineage>
</organism>
<dbReference type="AlphaFoldDB" id="A0A2H1VBU4"/>
<name>A0A2H1VBU4_SPOFR</name>
<proteinExistence type="predicted"/>
<sequence length="70" mass="7857">MVFTESRGVRKFGGFSHPCLGKHVKPLVLRLTSLRSFRSAVPLGLESEEIESAPTALFYDFIICIDWTAK</sequence>
<gene>
    <name evidence="1" type="ORF">SFRICE_026996</name>
</gene>
<dbReference type="EMBL" id="ODYU01001728">
    <property type="protein sequence ID" value="SOQ38320.1"/>
    <property type="molecule type" value="Genomic_DNA"/>
</dbReference>
<reference evidence="1" key="1">
    <citation type="submission" date="2016-07" db="EMBL/GenBank/DDBJ databases">
        <authorList>
            <person name="Bretaudeau A."/>
        </authorList>
    </citation>
    <scope>NUCLEOTIDE SEQUENCE</scope>
    <source>
        <strain evidence="1">Rice</strain>
        <tissue evidence="1">Whole body</tissue>
    </source>
</reference>
<accession>A0A2H1VBU4</accession>
<evidence type="ECO:0000313" key="1">
    <source>
        <dbReference type="EMBL" id="SOQ38320.1"/>
    </source>
</evidence>